<proteinExistence type="predicted"/>
<keyword evidence="3" id="KW-1185">Reference proteome</keyword>
<accession>A0A7D4BWM2</accession>
<dbReference type="Proteomes" id="UP000503088">
    <property type="component" value="Chromosome"/>
</dbReference>
<dbReference type="KEGG" id="kpul:GXN76_11265"/>
<protein>
    <recommendedName>
        <fullName evidence="1">LD-carboxypeptidase C-terminal domain-containing protein</fullName>
    </recommendedName>
</protein>
<evidence type="ECO:0000313" key="3">
    <source>
        <dbReference type="Proteomes" id="UP000503088"/>
    </source>
</evidence>
<reference evidence="2 3" key="1">
    <citation type="submission" date="2020-01" db="EMBL/GenBank/DDBJ databases">
        <authorList>
            <person name="Gulvik C.A."/>
            <person name="Batra D.G."/>
        </authorList>
    </citation>
    <scope>NUCLEOTIDE SEQUENCE [LARGE SCALE GENOMIC DNA]</scope>
    <source>
        <strain evidence="2 3">W9323</strain>
    </source>
</reference>
<dbReference type="EMBL" id="CP048104">
    <property type="protein sequence ID" value="QKG84993.1"/>
    <property type="molecule type" value="Genomic_DNA"/>
</dbReference>
<dbReference type="InterPro" id="IPR040921">
    <property type="entry name" value="Peptidase_S66C"/>
</dbReference>
<name>A0A7D4BWM2_9BACL</name>
<dbReference type="InterPro" id="IPR027461">
    <property type="entry name" value="Carboxypeptidase_A_C_sf"/>
</dbReference>
<dbReference type="Gene3D" id="3.50.30.60">
    <property type="entry name" value="LD-carboxypeptidase A C-terminal domain-like"/>
    <property type="match status" value="1"/>
</dbReference>
<evidence type="ECO:0000313" key="2">
    <source>
        <dbReference type="EMBL" id="QKG84993.1"/>
    </source>
</evidence>
<dbReference type="PANTHER" id="PTHR30237">
    <property type="entry name" value="MURAMOYLTETRAPEPTIDE CARBOXYPEPTIDASE"/>
    <property type="match status" value="1"/>
</dbReference>
<dbReference type="InterPro" id="IPR003507">
    <property type="entry name" value="S66_fam"/>
</dbReference>
<feature type="domain" description="LD-carboxypeptidase C-terminal" evidence="1">
    <location>
        <begin position="36"/>
        <end position="150"/>
    </location>
</feature>
<sequence length="166" mass="19040">MKPASFWRDDAWYLDQENRRFHPNPGWLPLQEGKAEGTIPGGNLSTFILLQGTEFMPDLRGAILFLEDDESVNPPVFDRYLQSLVQQPGFEEVQGIVIGRFQDRSGMTPDILREIVRSKKECNHLPIIADTDCGHTTPRFTFPIGGRARIQVEQEQIEIRILSRFN</sequence>
<dbReference type="AlphaFoldDB" id="A0A7D4BWM2"/>
<dbReference type="SUPFAM" id="SSF141986">
    <property type="entry name" value="LD-carboxypeptidase A C-terminal domain-like"/>
    <property type="match status" value="1"/>
</dbReference>
<dbReference type="Pfam" id="PF17676">
    <property type="entry name" value="Peptidase_S66C"/>
    <property type="match status" value="1"/>
</dbReference>
<gene>
    <name evidence="2" type="ORF">GXN76_11265</name>
</gene>
<dbReference type="PANTHER" id="PTHR30237:SF6">
    <property type="entry name" value="CARBOXYPEPTIDASE YOCD-RELATED"/>
    <property type="match status" value="1"/>
</dbReference>
<dbReference type="RefSeq" id="WP_173223225.1">
    <property type="nucleotide sequence ID" value="NZ_CP048104.1"/>
</dbReference>
<organism evidence="2 3">
    <name type="scientific">Kroppenstedtia pulmonis</name>
    <dbReference type="NCBI Taxonomy" id="1380685"/>
    <lineage>
        <taxon>Bacteria</taxon>
        <taxon>Bacillati</taxon>
        <taxon>Bacillota</taxon>
        <taxon>Bacilli</taxon>
        <taxon>Bacillales</taxon>
        <taxon>Thermoactinomycetaceae</taxon>
        <taxon>Kroppenstedtia</taxon>
    </lineage>
</organism>
<evidence type="ECO:0000259" key="1">
    <source>
        <dbReference type="Pfam" id="PF17676"/>
    </source>
</evidence>